<feature type="compositionally biased region" description="Pro residues" evidence="1">
    <location>
        <begin position="59"/>
        <end position="81"/>
    </location>
</feature>
<dbReference type="Proteomes" id="UP000279236">
    <property type="component" value="Unassembled WGS sequence"/>
</dbReference>
<feature type="region of interest" description="Disordered" evidence="1">
    <location>
        <begin position="33"/>
        <end position="88"/>
    </location>
</feature>
<keyword evidence="3" id="KW-1185">Reference proteome</keyword>
<evidence type="ECO:0000313" key="3">
    <source>
        <dbReference type="Proteomes" id="UP000279236"/>
    </source>
</evidence>
<dbReference type="RefSeq" id="XP_028476605.1">
    <property type="nucleotide sequence ID" value="XM_028622712.1"/>
</dbReference>
<organism evidence="2 3">
    <name type="scientific">Apiotrichum porosum</name>
    <dbReference type="NCBI Taxonomy" id="105984"/>
    <lineage>
        <taxon>Eukaryota</taxon>
        <taxon>Fungi</taxon>
        <taxon>Dikarya</taxon>
        <taxon>Basidiomycota</taxon>
        <taxon>Agaricomycotina</taxon>
        <taxon>Tremellomycetes</taxon>
        <taxon>Trichosporonales</taxon>
        <taxon>Trichosporonaceae</taxon>
        <taxon>Apiotrichum</taxon>
    </lineage>
</organism>
<dbReference type="EMBL" id="RSCE01000005">
    <property type="protein sequence ID" value="RSH82373.1"/>
    <property type="molecule type" value="Genomic_DNA"/>
</dbReference>
<gene>
    <name evidence="2" type="ORF">EHS24_007340</name>
</gene>
<sequence>MSTSQLTHPHRHGQSDVAYYPFAPMSHFHQHPLFVNRDPTSPNPRLQPHAFTPRVASPFPLPQVPSSQPPLPNPALEPRPAVPSTQGKHELAQSNCYSLQDVLHAELDAQDAALDKEEWDGAMSYDYQATKHQAREAILVQTKVNSSYQQKVITRTPLEQHASNTTLHRGAATITERELWTNPFDFNRQFTFPGGKSEVGPTSNLEKYNDDYPPGTYLYGHAYANDEGNYLARHHEKVFAGMAGMTPLDLITTNNLLHDLQEAHAMEQVRMYDEHTYPCIHCSSTRGSK</sequence>
<proteinExistence type="predicted"/>
<evidence type="ECO:0000256" key="1">
    <source>
        <dbReference type="SAM" id="MobiDB-lite"/>
    </source>
</evidence>
<comment type="caution">
    <text evidence="2">The sequence shown here is derived from an EMBL/GenBank/DDBJ whole genome shotgun (WGS) entry which is preliminary data.</text>
</comment>
<protein>
    <submittedName>
        <fullName evidence="2">Uncharacterized protein</fullName>
    </submittedName>
</protein>
<reference evidence="2 3" key="1">
    <citation type="submission" date="2018-11" db="EMBL/GenBank/DDBJ databases">
        <title>Genome sequence of Apiotrichum porosum DSM 27194.</title>
        <authorList>
            <person name="Aliyu H."/>
            <person name="Gorte O."/>
            <person name="Ochsenreither K."/>
        </authorList>
    </citation>
    <scope>NUCLEOTIDE SEQUENCE [LARGE SCALE GENOMIC DNA]</scope>
    <source>
        <strain evidence="2 3">DSM 27194</strain>
    </source>
</reference>
<name>A0A427XU50_9TREE</name>
<evidence type="ECO:0000313" key="2">
    <source>
        <dbReference type="EMBL" id="RSH82373.1"/>
    </source>
</evidence>
<dbReference type="GeneID" id="39591883"/>
<dbReference type="AlphaFoldDB" id="A0A427XU50"/>
<accession>A0A427XU50</accession>